<reference evidence="3" key="1">
    <citation type="submission" date="2016-06" db="EMBL/GenBank/DDBJ databases">
        <title>Parallel loss of symbiosis genes in relatives of nitrogen-fixing non-legume Parasponia.</title>
        <authorList>
            <person name="Van Velzen R."/>
            <person name="Holmer R."/>
            <person name="Bu F."/>
            <person name="Rutten L."/>
            <person name="Van Zeijl A."/>
            <person name="Liu W."/>
            <person name="Santuari L."/>
            <person name="Cao Q."/>
            <person name="Sharma T."/>
            <person name="Shen D."/>
            <person name="Roswanjaya Y."/>
            <person name="Wardhani T."/>
            <person name="Kalhor M.S."/>
            <person name="Jansen J."/>
            <person name="Van den Hoogen J."/>
            <person name="Gungor B."/>
            <person name="Hartog M."/>
            <person name="Hontelez J."/>
            <person name="Verver J."/>
            <person name="Yang W.-C."/>
            <person name="Schijlen E."/>
            <person name="Repin R."/>
            <person name="Schilthuizen M."/>
            <person name="Schranz E."/>
            <person name="Heidstra R."/>
            <person name="Miyata K."/>
            <person name="Fedorova E."/>
            <person name="Kohlen W."/>
            <person name="Bisseling T."/>
            <person name="Smit S."/>
            <person name="Geurts R."/>
        </authorList>
    </citation>
    <scope>NUCLEOTIDE SEQUENCE [LARGE SCALE GENOMIC DNA]</scope>
    <source>
        <strain evidence="3">cv. WU1-14</strain>
    </source>
</reference>
<feature type="region of interest" description="Disordered" evidence="1">
    <location>
        <begin position="10"/>
        <end position="40"/>
    </location>
</feature>
<accession>A0A2P5CVJ0</accession>
<proteinExistence type="predicted"/>
<feature type="compositionally biased region" description="Basic and acidic residues" evidence="1">
    <location>
        <begin position="22"/>
        <end position="33"/>
    </location>
</feature>
<protein>
    <submittedName>
        <fullName evidence="2">Uncharacterized protein</fullName>
    </submittedName>
</protein>
<gene>
    <name evidence="2" type="ORF">PanWU01x14_120000</name>
</gene>
<dbReference type="AlphaFoldDB" id="A0A2P5CVJ0"/>
<evidence type="ECO:0000256" key="1">
    <source>
        <dbReference type="SAM" id="MobiDB-lite"/>
    </source>
</evidence>
<dbReference type="EMBL" id="JXTB01000091">
    <property type="protein sequence ID" value="PON65083.1"/>
    <property type="molecule type" value="Genomic_DNA"/>
</dbReference>
<comment type="caution">
    <text evidence="2">The sequence shown here is derived from an EMBL/GenBank/DDBJ whole genome shotgun (WGS) entry which is preliminary data.</text>
</comment>
<feature type="region of interest" description="Disordered" evidence="1">
    <location>
        <begin position="82"/>
        <end position="119"/>
    </location>
</feature>
<feature type="compositionally biased region" description="Basic and acidic residues" evidence="1">
    <location>
        <begin position="89"/>
        <end position="119"/>
    </location>
</feature>
<organism evidence="2 3">
    <name type="scientific">Parasponia andersonii</name>
    <name type="common">Sponia andersonii</name>
    <dbReference type="NCBI Taxonomy" id="3476"/>
    <lineage>
        <taxon>Eukaryota</taxon>
        <taxon>Viridiplantae</taxon>
        <taxon>Streptophyta</taxon>
        <taxon>Embryophyta</taxon>
        <taxon>Tracheophyta</taxon>
        <taxon>Spermatophyta</taxon>
        <taxon>Magnoliopsida</taxon>
        <taxon>eudicotyledons</taxon>
        <taxon>Gunneridae</taxon>
        <taxon>Pentapetalae</taxon>
        <taxon>rosids</taxon>
        <taxon>fabids</taxon>
        <taxon>Rosales</taxon>
        <taxon>Cannabaceae</taxon>
        <taxon>Parasponia</taxon>
    </lineage>
</organism>
<evidence type="ECO:0000313" key="2">
    <source>
        <dbReference type="EMBL" id="PON65083.1"/>
    </source>
</evidence>
<dbReference type="Proteomes" id="UP000237105">
    <property type="component" value="Unassembled WGS sequence"/>
</dbReference>
<evidence type="ECO:0000313" key="3">
    <source>
        <dbReference type="Proteomes" id="UP000237105"/>
    </source>
</evidence>
<sequence>MGSCNIYLEVPIDDTNPTSPRTRSETARNDAENSKSFGAQNGVSWRQEARWWLWAGGTATGGVGKLCRSFVRCDDGRQCVSDGLGPLAARRERQRERERERENERETRVRVRENEREIE</sequence>
<keyword evidence="3" id="KW-1185">Reference proteome</keyword>
<name>A0A2P5CVJ0_PARAD</name>